<dbReference type="RefSeq" id="WP_004430098.1">
    <property type="nucleotide sequence ID" value="NC_014639.1"/>
</dbReference>
<reference evidence="1 2" key="1">
    <citation type="journal article" date="2011" name="Front. Microbiol.">
        <title>Genomic signatures of strain selection and enhancement in Bacillus atrophaeus var. globigii, a historical biowarfare simulant.</title>
        <authorList>
            <person name="Gibbons H.S."/>
            <person name="Broomall S.M."/>
            <person name="McNew L.A."/>
            <person name="Daligault H."/>
            <person name="Chapman C."/>
            <person name="Bruce D."/>
            <person name="Karavis M."/>
            <person name="Krepps M."/>
            <person name="McGregor P.A."/>
            <person name="Hong C."/>
            <person name="Park K.H."/>
            <person name="Akmal A."/>
            <person name="Feldman A."/>
            <person name="Lin J.S."/>
            <person name="Chang W.E."/>
            <person name="Higgs B.W."/>
            <person name="Demirev P."/>
            <person name="Lindquist J."/>
            <person name="Liem A."/>
            <person name="Fochler E."/>
            <person name="Read T.D."/>
            <person name="Tapia R."/>
            <person name="Johnson S."/>
            <person name="Bishop-Lilly K.A."/>
            <person name="Detter C."/>
            <person name="Han C."/>
            <person name="Sozhamannan S."/>
            <person name="Rosenzweig C.N."/>
            <person name="Skowronski E.W."/>
        </authorList>
    </citation>
    <scope>NUCLEOTIDE SEQUENCE [LARGE SCALE GENOMIC DNA]</scope>
    <source>
        <strain evidence="1 2">1942</strain>
    </source>
</reference>
<dbReference type="EMBL" id="CP002207">
    <property type="protein sequence ID" value="ADP31356.1"/>
    <property type="molecule type" value="Genomic_DNA"/>
</dbReference>
<protein>
    <submittedName>
        <fullName evidence="1">SenN</fullName>
    </submittedName>
</protein>
<sequence>MGVKKYVPAGRKKPKQRKKYKKQTLSLELLIEKNKWEILNNEHQMEEIYMKIDEKHTGTR</sequence>
<dbReference type="Proteomes" id="UP000006867">
    <property type="component" value="Chromosome"/>
</dbReference>
<gene>
    <name evidence="1" type="ordered locus">BATR1942_01995</name>
</gene>
<keyword evidence="2" id="KW-1185">Reference proteome</keyword>
<name>A0ABM5LUE8_BACA1</name>
<organism evidence="1 2">
    <name type="scientific">Bacillus atrophaeus (strain 1942)</name>
    <dbReference type="NCBI Taxonomy" id="720555"/>
    <lineage>
        <taxon>Bacteria</taxon>
        <taxon>Bacillati</taxon>
        <taxon>Bacillota</taxon>
        <taxon>Bacilli</taxon>
        <taxon>Bacillales</taxon>
        <taxon>Bacillaceae</taxon>
        <taxon>Bacillus</taxon>
    </lineage>
</organism>
<proteinExistence type="predicted"/>
<accession>A0ABM5LUE8</accession>
<evidence type="ECO:0000313" key="1">
    <source>
        <dbReference type="EMBL" id="ADP31356.1"/>
    </source>
</evidence>
<dbReference type="InterPro" id="IPR025004">
    <property type="entry name" value="SenN/SenS"/>
</dbReference>
<evidence type="ECO:0000313" key="2">
    <source>
        <dbReference type="Proteomes" id="UP000006867"/>
    </source>
</evidence>
<dbReference type="Pfam" id="PF13040">
    <property type="entry name" value="Fur_reg_FbpB"/>
    <property type="match status" value="1"/>
</dbReference>